<dbReference type="EMBL" id="HBNR01038647">
    <property type="protein sequence ID" value="CAE4596110.1"/>
    <property type="molecule type" value="Transcribed_RNA"/>
</dbReference>
<dbReference type="InterPro" id="IPR016024">
    <property type="entry name" value="ARM-type_fold"/>
</dbReference>
<gene>
    <name evidence="1" type="ORF">AMON00008_LOCUS26713</name>
</gene>
<organism evidence="1">
    <name type="scientific">Alexandrium monilatum</name>
    <dbReference type="NCBI Taxonomy" id="311494"/>
    <lineage>
        <taxon>Eukaryota</taxon>
        <taxon>Sar</taxon>
        <taxon>Alveolata</taxon>
        <taxon>Dinophyceae</taxon>
        <taxon>Gonyaulacales</taxon>
        <taxon>Pyrocystaceae</taxon>
        <taxon>Alexandrium</taxon>
    </lineage>
</organism>
<proteinExistence type="predicted"/>
<dbReference type="SUPFAM" id="SSF48371">
    <property type="entry name" value="ARM repeat"/>
    <property type="match status" value="1"/>
</dbReference>
<sequence length="738" mass="78312">MTPGQLAAVAAAAATEGGTAKAALVLKELAKLTLQLSHEELQATAAGAALEGLQVLERTARDCITLLIEALCKPDQGHERAADAAWTLYKLTQRCDVARQWMLDAQGLAAVRHALLAHSAHHDLVQCLFGIVHSLDGLRGLASLLTGCAGGDAARLPDSVIATIVWCVHDLLKQDQRGSEAEVATLLALFLQLLAQRSQSLEVQHACCSTLGIIVSEDARMGALLAERGGIQLLLRALLWARALDSAGADLSLACVDAIASLAKGSSQQAELLRRYGAVDVLTQCCSDGRGGRYEESAAWALGHLAGIVAVTQTMVRTSSLGVLHGGLEAISALAGQVSTLDELRQLPEVLELLLGILPRTLGPQPEVRCFKKCTAAICSLLLGLAPHAEPGQSPTLDKAVRGLLEVQSKELEKDIDVEIAESTVESIGRLALLKPSWRHFLRSHGAVEVCSRRIRSGQDCRSLAVRSIQQPVRRLLKYAFWAAAALSGLPFVCSELRQNLRSAETIDAAFCTIIDILDDDLEGDWVLKEAERCTEDAVPGVLRLIAEAMAGYPADCTLQGRGCHCVGLLVGLAPAGPEHAKAIEAVFTASRRHPWQAHVVRDACYAFLRLLEGGAGEAGAAEVLRRGGADRIAEQALANHAHAHNAELLEEAVVVTCYLSGIPAALRVLTDAGPGPVRTNGIKAIAEFGRQRQGLLLQSAQDVVPAVTAMAGENPGDELLQQNVQLLVGFCNVATDR</sequence>
<dbReference type="AlphaFoldDB" id="A0A7S4VPU4"/>
<reference evidence="1" key="1">
    <citation type="submission" date="2021-01" db="EMBL/GenBank/DDBJ databases">
        <authorList>
            <person name="Corre E."/>
            <person name="Pelletier E."/>
            <person name="Niang G."/>
            <person name="Scheremetjew M."/>
            <person name="Finn R."/>
            <person name="Kale V."/>
            <person name="Holt S."/>
            <person name="Cochrane G."/>
            <person name="Meng A."/>
            <person name="Brown T."/>
            <person name="Cohen L."/>
        </authorList>
    </citation>
    <scope>NUCLEOTIDE SEQUENCE</scope>
    <source>
        <strain evidence="1">CCMP3105</strain>
    </source>
</reference>
<accession>A0A7S4VPU4</accession>
<dbReference type="Gene3D" id="1.25.10.10">
    <property type="entry name" value="Leucine-rich Repeat Variant"/>
    <property type="match status" value="2"/>
</dbReference>
<name>A0A7S4VPU4_9DINO</name>
<dbReference type="InterPro" id="IPR011989">
    <property type="entry name" value="ARM-like"/>
</dbReference>
<protein>
    <submittedName>
        <fullName evidence="1">Uncharacterized protein</fullName>
    </submittedName>
</protein>
<evidence type="ECO:0000313" key="1">
    <source>
        <dbReference type="EMBL" id="CAE4596110.1"/>
    </source>
</evidence>